<evidence type="ECO:0000259" key="1">
    <source>
        <dbReference type="Pfam" id="PF08369"/>
    </source>
</evidence>
<dbReference type="RefSeq" id="WP_106290747.1">
    <property type="nucleotide sequence ID" value="NZ_CAWNTC010000167.1"/>
</dbReference>
<reference evidence="2 3" key="1">
    <citation type="submission" date="2018-02" db="EMBL/GenBank/DDBJ databases">
        <authorList>
            <person name="Cohen D.B."/>
            <person name="Kent A.D."/>
        </authorList>
    </citation>
    <scope>NUCLEOTIDE SEQUENCE [LARGE SCALE GENOMIC DNA]</scope>
    <source>
        <strain evidence="2 3">CCAP 1448/3</strain>
    </source>
</reference>
<dbReference type="GO" id="GO:0015979">
    <property type="term" value="P:photosynthesis"/>
    <property type="evidence" value="ECO:0007669"/>
    <property type="project" value="InterPro"/>
</dbReference>
<dbReference type="Gene3D" id="1.10.8.550">
    <property type="entry name" value="Proto-chlorophyllide reductase 57 kD subunit B"/>
    <property type="match status" value="1"/>
</dbReference>
<keyword evidence="3" id="KW-1185">Reference proteome</keyword>
<protein>
    <submittedName>
        <fullName evidence="2">Protochlorophyllide oxidoreductase</fullName>
    </submittedName>
</protein>
<evidence type="ECO:0000313" key="2">
    <source>
        <dbReference type="EMBL" id="PSB01073.1"/>
    </source>
</evidence>
<proteinExistence type="predicted"/>
<dbReference type="AlphaFoldDB" id="A0A2T1BYY1"/>
<organism evidence="2 3">
    <name type="scientific">Merismopedia glauca CCAP 1448/3</name>
    <dbReference type="NCBI Taxonomy" id="1296344"/>
    <lineage>
        <taxon>Bacteria</taxon>
        <taxon>Bacillati</taxon>
        <taxon>Cyanobacteriota</taxon>
        <taxon>Cyanophyceae</taxon>
        <taxon>Synechococcales</taxon>
        <taxon>Merismopediaceae</taxon>
        <taxon>Merismopedia</taxon>
    </lineage>
</organism>
<name>A0A2T1BYY1_9CYAN</name>
<dbReference type="InterPro" id="IPR042298">
    <property type="entry name" value="P-CP_red_C"/>
</dbReference>
<reference evidence="2 3" key="2">
    <citation type="submission" date="2018-03" db="EMBL/GenBank/DDBJ databases">
        <title>The ancient ancestry and fast evolution of plastids.</title>
        <authorList>
            <person name="Moore K.R."/>
            <person name="Magnabosco C."/>
            <person name="Momper L."/>
            <person name="Gold D.A."/>
            <person name="Bosak T."/>
            <person name="Fournier G.P."/>
        </authorList>
    </citation>
    <scope>NUCLEOTIDE SEQUENCE [LARGE SCALE GENOMIC DNA]</scope>
    <source>
        <strain evidence="2 3">CCAP 1448/3</strain>
    </source>
</reference>
<dbReference type="EMBL" id="PVWJ01000133">
    <property type="protein sequence ID" value="PSB01073.1"/>
    <property type="molecule type" value="Genomic_DNA"/>
</dbReference>
<accession>A0A2T1BYY1</accession>
<dbReference type="Proteomes" id="UP000238762">
    <property type="component" value="Unassembled WGS sequence"/>
</dbReference>
<dbReference type="InterPro" id="IPR013580">
    <property type="entry name" value="LI-POR_suB-like_C"/>
</dbReference>
<dbReference type="GO" id="GO:0016491">
    <property type="term" value="F:oxidoreductase activity"/>
    <property type="evidence" value="ECO:0007669"/>
    <property type="project" value="InterPro"/>
</dbReference>
<comment type="caution">
    <text evidence="2">The sequence shown here is derived from an EMBL/GenBank/DDBJ whole genome shotgun (WGS) entry which is preliminary data.</text>
</comment>
<dbReference type="OrthoDB" id="573935at2"/>
<gene>
    <name evidence="2" type="ORF">C7B64_20215</name>
</gene>
<evidence type="ECO:0000313" key="3">
    <source>
        <dbReference type="Proteomes" id="UP000238762"/>
    </source>
</evidence>
<dbReference type="Pfam" id="PF08369">
    <property type="entry name" value="PCP_red"/>
    <property type="match status" value="1"/>
</dbReference>
<dbReference type="GO" id="GO:0015995">
    <property type="term" value="P:chlorophyll biosynthetic process"/>
    <property type="evidence" value="ECO:0007669"/>
    <property type="project" value="InterPro"/>
</dbReference>
<feature type="domain" description="Light-independent protochlorophyllide reductase subunit B-like C-terminal" evidence="1">
    <location>
        <begin position="12"/>
        <end position="56"/>
    </location>
</feature>
<sequence>MKNSDLTGRLEWTPSAKIKFNNIPFFAKAQARQRIEQLARINGQNLVTEELVEQARSEFGQ</sequence>